<proteinExistence type="predicted"/>
<sequence>MSFELSSKTECSIYTNNIQIEQFNNTTAMKRTSTFFTRPNFVNY</sequence>
<gene>
    <name evidence="1" type="ORF">RB653_002868</name>
</gene>
<protein>
    <submittedName>
        <fullName evidence="1">Uncharacterized protein</fullName>
    </submittedName>
</protein>
<dbReference type="Proteomes" id="UP001344447">
    <property type="component" value="Unassembled WGS sequence"/>
</dbReference>
<evidence type="ECO:0000313" key="2">
    <source>
        <dbReference type="Proteomes" id="UP001344447"/>
    </source>
</evidence>
<reference evidence="1 2" key="1">
    <citation type="submission" date="2023-11" db="EMBL/GenBank/DDBJ databases">
        <title>Dfirmibasis_genome.</title>
        <authorList>
            <person name="Edelbroek B."/>
            <person name="Kjellin J."/>
            <person name="Jerlstrom-Hultqvist J."/>
            <person name="Soderbom F."/>
        </authorList>
    </citation>
    <scope>NUCLEOTIDE SEQUENCE [LARGE SCALE GENOMIC DNA]</scope>
    <source>
        <strain evidence="1 2">TNS-C-14</strain>
    </source>
</reference>
<dbReference type="EMBL" id="JAVFKY010000004">
    <property type="protein sequence ID" value="KAK5577920.1"/>
    <property type="molecule type" value="Genomic_DNA"/>
</dbReference>
<accession>A0AAN7U3M2</accession>
<name>A0AAN7U3M2_9MYCE</name>
<organism evidence="1 2">
    <name type="scientific">Dictyostelium firmibasis</name>
    <dbReference type="NCBI Taxonomy" id="79012"/>
    <lineage>
        <taxon>Eukaryota</taxon>
        <taxon>Amoebozoa</taxon>
        <taxon>Evosea</taxon>
        <taxon>Eumycetozoa</taxon>
        <taxon>Dictyostelia</taxon>
        <taxon>Dictyosteliales</taxon>
        <taxon>Dictyosteliaceae</taxon>
        <taxon>Dictyostelium</taxon>
    </lineage>
</organism>
<keyword evidence="2" id="KW-1185">Reference proteome</keyword>
<evidence type="ECO:0000313" key="1">
    <source>
        <dbReference type="EMBL" id="KAK5577920.1"/>
    </source>
</evidence>
<comment type="caution">
    <text evidence="1">The sequence shown here is derived from an EMBL/GenBank/DDBJ whole genome shotgun (WGS) entry which is preliminary data.</text>
</comment>
<dbReference type="AlphaFoldDB" id="A0AAN7U3M2"/>